<evidence type="ECO:0000313" key="1">
    <source>
        <dbReference type="EMBL" id="CAC5408257.1"/>
    </source>
</evidence>
<evidence type="ECO:0000313" key="2">
    <source>
        <dbReference type="Proteomes" id="UP000507470"/>
    </source>
</evidence>
<keyword evidence="2" id="KW-1185">Reference proteome</keyword>
<sequence>MSTKINPPNYNAKLKSYELYKQELLAWKEITDLDKKKQGVVIALSLPEDDESKIREKVFDQISLDDLKKDTGLTTLITFMDKHLAKDDLADSLAKFEDFEDFQRGPNQSIQDYVETFDAKYRKIEKKNMKLPSEILAFKLLRRAKITKEEKMLVLTGMNYENKPTLYDEAKRSLKKFKGEMCDSDKISASIGSIKLEPAFLAENEEAGYSRNRQKPFHYNGKGDFSRGRGNFYSRGFNKSQRGGQTNWTRGGSSTVKKSINPKGADGTLLTCSSCGSFRHMMATCPHSWENMQERVNITEEEEVVMFTGNVGYHYGCINCAVLDSACSSTVCGQLWMRSYVDSLSGTDKAKIF</sequence>
<reference evidence="1 2" key="1">
    <citation type="submission" date="2020-06" db="EMBL/GenBank/DDBJ databases">
        <authorList>
            <person name="Li R."/>
            <person name="Bekaert M."/>
        </authorList>
    </citation>
    <scope>NUCLEOTIDE SEQUENCE [LARGE SCALE GENOMIC DNA]</scope>
    <source>
        <strain evidence="2">wild</strain>
    </source>
</reference>
<name>A0A6J8DKL9_MYTCO</name>
<gene>
    <name evidence="1" type="ORF">MCOR_41669</name>
</gene>
<dbReference type="Proteomes" id="UP000507470">
    <property type="component" value="Unassembled WGS sequence"/>
</dbReference>
<proteinExistence type="predicted"/>
<dbReference type="AlphaFoldDB" id="A0A6J8DKL9"/>
<organism evidence="1 2">
    <name type="scientific">Mytilus coruscus</name>
    <name type="common">Sea mussel</name>
    <dbReference type="NCBI Taxonomy" id="42192"/>
    <lineage>
        <taxon>Eukaryota</taxon>
        <taxon>Metazoa</taxon>
        <taxon>Spiralia</taxon>
        <taxon>Lophotrochozoa</taxon>
        <taxon>Mollusca</taxon>
        <taxon>Bivalvia</taxon>
        <taxon>Autobranchia</taxon>
        <taxon>Pteriomorphia</taxon>
        <taxon>Mytilida</taxon>
        <taxon>Mytiloidea</taxon>
        <taxon>Mytilidae</taxon>
        <taxon>Mytilinae</taxon>
        <taxon>Mytilus</taxon>
    </lineage>
</organism>
<dbReference type="EMBL" id="CACVKT020007519">
    <property type="protein sequence ID" value="CAC5408257.1"/>
    <property type="molecule type" value="Genomic_DNA"/>
</dbReference>
<protein>
    <submittedName>
        <fullName evidence="1">Uncharacterized protein</fullName>
    </submittedName>
</protein>
<accession>A0A6J8DKL9</accession>
<dbReference type="OrthoDB" id="6111086at2759"/>